<sequence>MAFKINIREVNSEFVDSLIASCKLCLMLNIPKSFFSKILNPFKIKDHQCYLGYCYR</sequence>
<dbReference type="EMBL" id="GBXM01105856">
    <property type="protein sequence ID" value="JAH02721.1"/>
    <property type="molecule type" value="Transcribed_RNA"/>
</dbReference>
<organism evidence="1">
    <name type="scientific">Anguilla anguilla</name>
    <name type="common">European freshwater eel</name>
    <name type="synonym">Muraena anguilla</name>
    <dbReference type="NCBI Taxonomy" id="7936"/>
    <lineage>
        <taxon>Eukaryota</taxon>
        <taxon>Metazoa</taxon>
        <taxon>Chordata</taxon>
        <taxon>Craniata</taxon>
        <taxon>Vertebrata</taxon>
        <taxon>Euteleostomi</taxon>
        <taxon>Actinopterygii</taxon>
        <taxon>Neopterygii</taxon>
        <taxon>Teleostei</taxon>
        <taxon>Anguilliformes</taxon>
        <taxon>Anguillidae</taxon>
        <taxon>Anguilla</taxon>
    </lineage>
</organism>
<proteinExistence type="predicted"/>
<dbReference type="AlphaFoldDB" id="A0A0E9PDJ8"/>
<name>A0A0E9PDJ8_ANGAN</name>
<evidence type="ECO:0000313" key="1">
    <source>
        <dbReference type="EMBL" id="JAH02721.1"/>
    </source>
</evidence>
<protein>
    <submittedName>
        <fullName evidence="1">Uncharacterized protein</fullName>
    </submittedName>
</protein>
<reference evidence="1" key="1">
    <citation type="submission" date="2014-11" db="EMBL/GenBank/DDBJ databases">
        <authorList>
            <person name="Amaro Gonzalez C."/>
        </authorList>
    </citation>
    <scope>NUCLEOTIDE SEQUENCE</scope>
</reference>
<accession>A0A0E9PDJ8</accession>
<reference evidence="1" key="2">
    <citation type="journal article" date="2015" name="Fish Shellfish Immunol.">
        <title>Early steps in the European eel (Anguilla anguilla)-Vibrio vulnificus interaction in the gills: Role of the RtxA13 toxin.</title>
        <authorList>
            <person name="Callol A."/>
            <person name="Pajuelo D."/>
            <person name="Ebbesson L."/>
            <person name="Teles M."/>
            <person name="MacKenzie S."/>
            <person name="Amaro C."/>
        </authorList>
    </citation>
    <scope>NUCLEOTIDE SEQUENCE</scope>
</reference>